<evidence type="ECO:0000313" key="1">
    <source>
        <dbReference type="EMBL" id="MFD0798106.1"/>
    </source>
</evidence>
<dbReference type="Proteomes" id="UP001597012">
    <property type="component" value="Unassembled WGS sequence"/>
</dbReference>
<protein>
    <submittedName>
        <fullName evidence="1">DUF2851 family protein</fullName>
    </submittedName>
</protein>
<evidence type="ECO:0000313" key="2">
    <source>
        <dbReference type="Proteomes" id="UP001597012"/>
    </source>
</evidence>
<comment type="caution">
    <text evidence="1">The sequence shown here is derived from an EMBL/GenBank/DDBJ whole genome shotgun (WGS) entry which is preliminary data.</text>
</comment>
<gene>
    <name evidence="1" type="ORF">ACFQZJ_11595</name>
</gene>
<organism evidence="1 2">
    <name type="scientific">Maribacter chungangensis</name>
    <dbReference type="NCBI Taxonomy" id="1069117"/>
    <lineage>
        <taxon>Bacteria</taxon>
        <taxon>Pseudomonadati</taxon>
        <taxon>Bacteroidota</taxon>
        <taxon>Flavobacteriia</taxon>
        <taxon>Flavobacteriales</taxon>
        <taxon>Flavobacteriaceae</taxon>
        <taxon>Maribacter</taxon>
    </lineage>
</organism>
<dbReference type="EMBL" id="JBHTHY010000007">
    <property type="protein sequence ID" value="MFD0798106.1"/>
    <property type="molecule type" value="Genomic_DNA"/>
</dbReference>
<keyword evidence="2" id="KW-1185">Reference proteome</keyword>
<name>A0ABW3B5G6_9FLAO</name>
<sequence>MKEDLLHYIWKYKKYPVARIRTTKGHGIVVQASGTHNQLSGPDFFNAKLIIDEQLWAGNVEIHIKSSDWYAHNHEMDTNYDNVILHVVWEDDVAVFRLDGSEVPTLELKNYISDDLLANYKKLVQQRPNRFINCGTDITAISSFSFDNWKERLYFERLERKSEIVVKLLEESNNDWEKVLFIMLLKNFGSKINGDFFFDLGLSIDFSMIRKLKNKPLELEALLFGLSGLLEDDQQPNTYKQELRQTYDYLCRKYELDATVLSKPRFFKLRPSNFPTIRLSQFAQLYAAESSLFNKAIQAETADFYSLFVVPTSTFWETHFTFNKTSKKSVKRTTKKFIDLLVVNTILPLKFCYLRHQGISLDDSFTKPVADIASEKNSIVQKYRTLGLKVNNAKDSQVLLELYTNYCTKNKCLQCAVGVELLTLKT</sequence>
<dbReference type="Pfam" id="PF11013">
    <property type="entry name" value="DUF2851"/>
    <property type="match status" value="1"/>
</dbReference>
<proteinExistence type="predicted"/>
<accession>A0ABW3B5G6</accession>
<reference evidence="2" key="1">
    <citation type="journal article" date="2019" name="Int. J. Syst. Evol. Microbiol.">
        <title>The Global Catalogue of Microorganisms (GCM) 10K type strain sequencing project: providing services to taxonomists for standard genome sequencing and annotation.</title>
        <authorList>
            <consortium name="The Broad Institute Genomics Platform"/>
            <consortium name="The Broad Institute Genome Sequencing Center for Infectious Disease"/>
            <person name="Wu L."/>
            <person name="Ma J."/>
        </authorList>
    </citation>
    <scope>NUCLEOTIDE SEQUENCE [LARGE SCALE GENOMIC DNA]</scope>
    <source>
        <strain evidence="2">CCUG 61948</strain>
    </source>
</reference>
<dbReference type="InterPro" id="IPR021272">
    <property type="entry name" value="DUF2851"/>
</dbReference>
<dbReference type="RefSeq" id="WP_379934686.1">
    <property type="nucleotide sequence ID" value="NZ_JBHTHY010000007.1"/>
</dbReference>